<name>A0A6C0H4Y4_9ZZZZ</name>
<keyword evidence="1" id="KW-0812">Transmembrane</keyword>
<keyword evidence="1" id="KW-0472">Membrane</keyword>
<organism evidence="2">
    <name type="scientific">viral metagenome</name>
    <dbReference type="NCBI Taxonomy" id="1070528"/>
    <lineage>
        <taxon>unclassified sequences</taxon>
        <taxon>metagenomes</taxon>
        <taxon>organismal metagenomes</taxon>
    </lineage>
</organism>
<sequence length="330" mass="39432">MIHYVISIILKILLPNIFINIISYFFHFFHLFISLLYMNKIVYGINPFTNNKINVENWIHSNKNNIVLFGIFSEPILYSKDYLKNINLFKSNKTTHEYHLFFASNNIISKKIANLILHSNKKFFTFNKINTINATFKLNHSTDKKNMSPQDQFLYKFVYFLFNHKFSQSKISTFSNGLFKKINHYLNHNNNDNLILDKIIYSIDNFFIFSPSSNNNTILYKYDFKTNIIDDMNILHLGFQKEFLYVTTDPNLAKHHKNYCVILHLDNGIPLIHINNHDILLPRGLFTEFLHKDNNHNFIEYHIRLFLPNILIEKYKKKYTSYDNYNVINI</sequence>
<proteinExistence type="predicted"/>
<feature type="transmembrane region" description="Helical" evidence="1">
    <location>
        <begin position="12"/>
        <end position="38"/>
    </location>
</feature>
<keyword evidence="1" id="KW-1133">Transmembrane helix</keyword>
<accession>A0A6C0H4Y4</accession>
<reference evidence="2" key="1">
    <citation type="journal article" date="2020" name="Nature">
        <title>Giant virus diversity and host interactions through global metagenomics.</title>
        <authorList>
            <person name="Schulz F."/>
            <person name="Roux S."/>
            <person name="Paez-Espino D."/>
            <person name="Jungbluth S."/>
            <person name="Walsh D.A."/>
            <person name="Denef V.J."/>
            <person name="McMahon K.D."/>
            <person name="Konstantinidis K.T."/>
            <person name="Eloe-Fadrosh E.A."/>
            <person name="Kyrpides N.C."/>
            <person name="Woyke T."/>
        </authorList>
    </citation>
    <scope>NUCLEOTIDE SEQUENCE</scope>
    <source>
        <strain evidence="2">GVMAG-M-3300023179-71</strain>
    </source>
</reference>
<dbReference type="AlphaFoldDB" id="A0A6C0H4Y4"/>
<dbReference type="EMBL" id="MN739880">
    <property type="protein sequence ID" value="QHT75618.1"/>
    <property type="molecule type" value="Genomic_DNA"/>
</dbReference>
<protein>
    <submittedName>
        <fullName evidence="2">Uncharacterized protein</fullName>
    </submittedName>
</protein>
<evidence type="ECO:0000256" key="1">
    <source>
        <dbReference type="SAM" id="Phobius"/>
    </source>
</evidence>
<evidence type="ECO:0000313" key="2">
    <source>
        <dbReference type="EMBL" id="QHT75618.1"/>
    </source>
</evidence>